<gene>
    <name evidence="1" type="ORF">CLV59_10655</name>
</gene>
<dbReference type="EMBL" id="QLMA01000006">
    <property type="protein sequence ID" value="RAJ78995.1"/>
    <property type="molecule type" value="Genomic_DNA"/>
</dbReference>
<protein>
    <submittedName>
        <fullName evidence="1">Uncharacterized protein</fullName>
    </submittedName>
</protein>
<sequence length="135" mass="15654">MKEAVKRLRINLNDLKHSRKMIKDPNSRPTGISLPPLTHQRVQELKQTPKGQRIMQEAFHAFPELVKSLTSALQEKLNSFTKARTTQTASLEGLSLDALVEDYQFLEFVQFIMFIKWKEEKNKHNGYLPGNLQAY</sequence>
<evidence type="ECO:0000313" key="1">
    <source>
        <dbReference type="EMBL" id="RAJ78995.1"/>
    </source>
</evidence>
<name>A0A327VVK8_9BACT</name>
<keyword evidence="2" id="KW-1185">Reference proteome</keyword>
<evidence type="ECO:0000313" key="2">
    <source>
        <dbReference type="Proteomes" id="UP000249819"/>
    </source>
</evidence>
<dbReference type="Proteomes" id="UP000249819">
    <property type="component" value="Unassembled WGS sequence"/>
</dbReference>
<accession>A0A327VVK8</accession>
<reference evidence="1 2" key="1">
    <citation type="submission" date="2018-06" db="EMBL/GenBank/DDBJ databases">
        <title>Genomic Encyclopedia of Archaeal and Bacterial Type Strains, Phase II (KMG-II): from individual species to whole genera.</title>
        <authorList>
            <person name="Goeker M."/>
        </authorList>
    </citation>
    <scope>NUCLEOTIDE SEQUENCE [LARGE SCALE GENOMIC DNA]</scope>
    <source>
        <strain evidence="1 2">DSM 29821</strain>
    </source>
</reference>
<comment type="caution">
    <text evidence="1">The sequence shown here is derived from an EMBL/GenBank/DDBJ whole genome shotgun (WGS) entry which is preliminary data.</text>
</comment>
<dbReference type="OrthoDB" id="675298at2"/>
<proteinExistence type="predicted"/>
<dbReference type="RefSeq" id="WP_111593478.1">
    <property type="nucleotide sequence ID" value="NZ_QLMA01000006.1"/>
</dbReference>
<dbReference type="AlphaFoldDB" id="A0A327VVK8"/>
<organism evidence="1 2">
    <name type="scientific">Chitinophaga dinghuensis</name>
    <dbReference type="NCBI Taxonomy" id="1539050"/>
    <lineage>
        <taxon>Bacteria</taxon>
        <taxon>Pseudomonadati</taxon>
        <taxon>Bacteroidota</taxon>
        <taxon>Chitinophagia</taxon>
        <taxon>Chitinophagales</taxon>
        <taxon>Chitinophagaceae</taxon>
        <taxon>Chitinophaga</taxon>
    </lineage>
</organism>